<keyword evidence="2" id="KW-0496">Mitochondrion</keyword>
<accession>A0A101LUK9</accession>
<sequence length="80" mass="9378">MKHGKGHPPKFGISGDSTNQPTTIPTNHFMYNEHTQPHNDTRTVRQHFLLRNESIKDFYLSVIRADTVSFRAEYEYSLRD</sequence>
<evidence type="ECO:0000313" key="2">
    <source>
        <dbReference type="EMBL" id="KUM45642.1"/>
    </source>
</evidence>
<dbReference type="AlphaFoldDB" id="A0A101LUK9"/>
<feature type="compositionally biased region" description="Polar residues" evidence="1">
    <location>
        <begin position="15"/>
        <end position="26"/>
    </location>
</feature>
<gene>
    <name evidence="2" type="ORF">ABT39_MTgene2478</name>
</gene>
<dbReference type="EMBL" id="LKAM01000017">
    <property type="protein sequence ID" value="KUM45642.1"/>
    <property type="molecule type" value="Genomic_DNA"/>
</dbReference>
<name>A0A101LUK9_PICGL</name>
<evidence type="ECO:0000256" key="1">
    <source>
        <dbReference type="SAM" id="MobiDB-lite"/>
    </source>
</evidence>
<organism evidence="2">
    <name type="scientific">Picea glauca</name>
    <name type="common">White spruce</name>
    <name type="synonym">Pinus glauca</name>
    <dbReference type="NCBI Taxonomy" id="3330"/>
    <lineage>
        <taxon>Eukaryota</taxon>
        <taxon>Viridiplantae</taxon>
        <taxon>Streptophyta</taxon>
        <taxon>Embryophyta</taxon>
        <taxon>Tracheophyta</taxon>
        <taxon>Spermatophyta</taxon>
        <taxon>Pinopsida</taxon>
        <taxon>Pinidae</taxon>
        <taxon>Conifers I</taxon>
        <taxon>Pinales</taxon>
        <taxon>Pinaceae</taxon>
        <taxon>Picea</taxon>
    </lineage>
</organism>
<proteinExistence type="predicted"/>
<comment type="caution">
    <text evidence="2">The sequence shown here is derived from an EMBL/GenBank/DDBJ whole genome shotgun (WGS) entry which is preliminary data.</text>
</comment>
<reference evidence="2" key="1">
    <citation type="journal article" date="2015" name="Genome Biol. Evol.">
        <title>Organellar Genomes of White Spruce (Picea glauca): Assembly and Annotation.</title>
        <authorList>
            <person name="Jackman S.D."/>
            <person name="Warren R.L."/>
            <person name="Gibb E.A."/>
            <person name="Vandervalk B.P."/>
            <person name="Mohamadi H."/>
            <person name="Chu J."/>
            <person name="Raymond A."/>
            <person name="Pleasance S."/>
            <person name="Coope R."/>
            <person name="Wildung M.R."/>
            <person name="Ritland C.E."/>
            <person name="Bousquet J."/>
            <person name="Jones S.J."/>
            <person name="Bohlmann J."/>
            <person name="Birol I."/>
        </authorList>
    </citation>
    <scope>NUCLEOTIDE SEQUENCE [LARGE SCALE GENOMIC DNA]</scope>
    <source>
        <tissue evidence="2">Flushing bud</tissue>
    </source>
</reference>
<feature type="region of interest" description="Disordered" evidence="1">
    <location>
        <begin position="1"/>
        <end position="39"/>
    </location>
</feature>
<geneLocation type="mitochondrion" evidence="2"/>
<protein>
    <submittedName>
        <fullName evidence="2">Uncharacterized protein</fullName>
    </submittedName>
</protein>